<dbReference type="PROSITE" id="PS01199">
    <property type="entry name" value="RIBOSOMAL_L1"/>
    <property type="match status" value="1"/>
</dbReference>
<dbReference type="InterPro" id="IPR023674">
    <property type="entry name" value="Ribosomal_uL1-like"/>
</dbReference>
<comment type="similarity">
    <text evidence="1 4">Belongs to the universal ribosomal protein uL1 family.</text>
</comment>
<dbReference type="AlphaFoldDB" id="A0A8H7ULQ4"/>
<dbReference type="GO" id="GO:0005762">
    <property type="term" value="C:mitochondrial large ribosomal subunit"/>
    <property type="evidence" value="ECO:0007669"/>
    <property type="project" value="TreeGrafter"/>
</dbReference>
<dbReference type="PANTHER" id="PTHR36427">
    <property type="entry name" value="54S RIBOSOMAL PROTEIN L1, MITOCHONDRIAL"/>
    <property type="match status" value="1"/>
</dbReference>
<dbReference type="PIRSF" id="PIRSF002155">
    <property type="entry name" value="Ribosomal_L1"/>
    <property type="match status" value="1"/>
</dbReference>
<dbReference type="InterPro" id="IPR002143">
    <property type="entry name" value="Ribosomal_uL1"/>
</dbReference>
<dbReference type="GO" id="GO:0003735">
    <property type="term" value="F:structural constituent of ribosome"/>
    <property type="evidence" value="ECO:0007669"/>
    <property type="project" value="InterPro"/>
</dbReference>
<evidence type="ECO:0000256" key="4">
    <source>
        <dbReference type="RuleBase" id="RU000659"/>
    </source>
</evidence>
<dbReference type="SUPFAM" id="SSF56808">
    <property type="entry name" value="Ribosomal protein L1"/>
    <property type="match status" value="1"/>
</dbReference>
<accession>A0A8H7ULQ4</accession>
<keyword evidence="6" id="KW-1185">Reference proteome</keyword>
<evidence type="ECO:0000256" key="2">
    <source>
        <dbReference type="ARBA" id="ARBA00022980"/>
    </source>
</evidence>
<dbReference type="FunFam" id="3.40.50.790:FF:000001">
    <property type="entry name" value="50S ribosomal protein L1"/>
    <property type="match status" value="1"/>
</dbReference>
<reference evidence="5" key="1">
    <citation type="submission" date="2020-12" db="EMBL/GenBank/DDBJ databases">
        <title>Metabolic potential, ecology and presence of endohyphal bacteria is reflected in genomic diversity of Mucoromycotina.</title>
        <authorList>
            <person name="Muszewska A."/>
            <person name="Okrasinska A."/>
            <person name="Steczkiewicz K."/>
            <person name="Drgas O."/>
            <person name="Orlowska M."/>
            <person name="Perlinska-Lenart U."/>
            <person name="Aleksandrzak-Piekarczyk T."/>
            <person name="Szatraj K."/>
            <person name="Zielenkiewicz U."/>
            <person name="Pilsyk S."/>
            <person name="Malc E."/>
            <person name="Mieczkowski P."/>
            <person name="Kruszewska J.S."/>
            <person name="Biernat P."/>
            <person name="Pawlowska J."/>
        </authorList>
    </citation>
    <scope>NUCLEOTIDE SEQUENCE</scope>
    <source>
        <strain evidence="5">WA0000051536</strain>
    </source>
</reference>
<evidence type="ECO:0000256" key="1">
    <source>
        <dbReference type="ARBA" id="ARBA00010531"/>
    </source>
</evidence>
<keyword evidence="3 4" id="KW-0687">Ribonucleoprotein</keyword>
<dbReference type="Pfam" id="PF00687">
    <property type="entry name" value="Ribosomal_L1"/>
    <property type="match status" value="1"/>
</dbReference>
<proteinExistence type="inferred from homology"/>
<dbReference type="OrthoDB" id="1747252at2759"/>
<gene>
    <name evidence="5" type="ORF">INT44_000585</name>
</gene>
<dbReference type="InterPro" id="IPR016095">
    <property type="entry name" value="Ribosomal_uL1_3-a/b-sand"/>
</dbReference>
<dbReference type="EMBL" id="JAEPRA010000002">
    <property type="protein sequence ID" value="KAG2187835.1"/>
    <property type="molecule type" value="Genomic_DNA"/>
</dbReference>
<name>A0A8H7ULQ4_9FUNG</name>
<organism evidence="5 6">
    <name type="scientific">Umbelopsis vinacea</name>
    <dbReference type="NCBI Taxonomy" id="44442"/>
    <lineage>
        <taxon>Eukaryota</taxon>
        <taxon>Fungi</taxon>
        <taxon>Fungi incertae sedis</taxon>
        <taxon>Mucoromycota</taxon>
        <taxon>Mucoromycotina</taxon>
        <taxon>Umbelopsidomycetes</taxon>
        <taxon>Umbelopsidales</taxon>
        <taxon>Umbelopsidaceae</taxon>
        <taxon>Umbelopsis</taxon>
    </lineage>
</organism>
<evidence type="ECO:0000313" key="5">
    <source>
        <dbReference type="EMBL" id="KAG2187835.1"/>
    </source>
</evidence>
<dbReference type="GO" id="GO:0003723">
    <property type="term" value="F:RNA binding"/>
    <property type="evidence" value="ECO:0007669"/>
    <property type="project" value="InterPro"/>
</dbReference>
<dbReference type="InterPro" id="IPR028364">
    <property type="entry name" value="Ribosomal_uL1/biogenesis"/>
</dbReference>
<sequence>MFAVKRTATLITARSTVNRLQQAAGYASKKTVKENPNALDLHEAIRILKAVEVGRPQHQLEMHVQCKIEKSTPPIRGSISLPRGVKQEASILVFAEGKKAEEARSAGAAYVGGQELIEQVKNGDIKFDKCLATPEMLPAVAKIARILGPKGLMPTLKKEYTGTVTEDIFSTVQKSKGSFDFKGDKNGVLHTGFARVSFTPEEIEANLRAILDEVKVFGKAHNLKGVIRNVVLSSTRGPGIHISGSQQL</sequence>
<dbReference type="Gene3D" id="3.30.190.20">
    <property type="match status" value="1"/>
</dbReference>
<dbReference type="CDD" id="cd00403">
    <property type="entry name" value="Ribosomal_L1"/>
    <property type="match status" value="1"/>
</dbReference>
<evidence type="ECO:0000256" key="3">
    <source>
        <dbReference type="ARBA" id="ARBA00023274"/>
    </source>
</evidence>
<evidence type="ECO:0000313" key="6">
    <source>
        <dbReference type="Proteomes" id="UP000612746"/>
    </source>
</evidence>
<dbReference type="InterPro" id="IPR023673">
    <property type="entry name" value="Ribosomal_uL1_CS"/>
</dbReference>
<protein>
    <recommendedName>
        <fullName evidence="4">Ribosomal protein</fullName>
    </recommendedName>
</protein>
<dbReference type="Gene3D" id="3.40.50.790">
    <property type="match status" value="1"/>
</dbReference>
<dbReference type="Proteomes" id="UP000612746">
    <property type="component" value="Unassembled WGS sequence"/>
</dbReference>
<comment type="caution">
    <text evidence="5">The sequence shown here is derived from an EMBL/GenBank/DDBJ whole genome shotgun (WGS) entry which is preliminary data.</text>
</comment>
<dbReference type="GO" id="GO:0006412">
    <property type="term" value="P:translation"/>
    <property type="evidence" value="ECO:0007669"/>
    <property type="project" value="InterPro"/>
</dbReference>
<dbReference type="PANTHER" id="PTHR36427:SF3">
    <property type="entry name" value="LARGE RIBOSOMAL SUBUNIT PROTEIN UL1M"/>
    <property type="match status" value="1"/>
</dbReference>
<keyword evidence="2 4" id="KW-0689">Ribosomal protein</keyword>